<proteinExistence type="predicted"/>
<dbReference type="InterPro" id="IPR036271">
    <property type="entry name" value="Tet_transcr_reg_TetR-rel_C_sf"/>
</dbReference>
<evidence type="ECO:0000259" key="4">
    <source>
        <dbReference type="PROSITE" id="PS50977"/>
    </source>
</evidence>
<accession>A0ABP7N4K2</accession>
<dbReference type="InterPro" id="IPR009057">
    <property type="entry name" value="Homeodomain-like_sf"/>
</dbReference>
<reference evidence="6" key="1">
    <citation type="journal article" date="2019" name="Int. J. Syst. Evol. Microbiol.">
        <title>The Global Catalogue of Microorganisms (GCM) 10K type strain sequencing project: providing services to taxonomists for standard genome sequencing and annotation.</title>
        <authorList>
            <consortium name="The Broad Institute Genomics Platform"/>
            <consortium name="The Broad Institute Genome Sequencing Center for Infectious Disease"/>
            <person name="Wu L."/>
            <person name="Ma J."/>
        </authorList>
    </citation>
    <scope>NUCLEOTIDE SEQUENCE [LARGE SCALE GENOMIC DNA]</scope>
    <source>
        <strain evidence="6">JCM 16956</strain>
    </source>
</reference>
<dbReference type="InterPro" id="IPR050624">
    <property type="entry name" value="HTH-type_Tx_Regulator"/>
</dbReference>
<dbReference type="SUPFAM" id="SSF48498">
    <property type="entry name" value="Tetracyclin repressor-like, C-terminal domain"/>
    <property type="match status" value="1"/>
</dbReference>
<dbReference type="InterPro" id="IPR001647">
    <property type="entry name" value="HTH_TetR"/>
</dbReference>
<dbReference type="PANTHER" id="PTHR43479:SF11">
    <property type="entry name" value="ACREF_ENVCD OPERON REPRESSOR-RELATED"/>
    <property type="match status" value="1"/>
</dbReference>
<protein>
    <submittedName>
        <fullName evidence="5">TetR/AcrR family transcriptional regulator</fullName>
    </submittedName>
</protein>
<dbReference type="PRINTS" id="PR00455">
    <property type="entry name" value="HTHTETR"/>
</dbReference>
<dbReference type="Pfam" id="PF00440">
    <property type="entry name" value="TetR_N"/>
    <property type="match status" value="1"/>
</dbReference>
<dbReference type="PANTHER" id="PTHR43479">
    <property type="entry name" value="ACREF/ENVCD OPERON REPRESSOR-RELATED"/>
    <property type="match status" value="1"/>
</dbReference>
<keyword evidence="6" id="KW-1185">Reference proteome</keyword>
<feature type="region of interest" description="Disordered" evidence="3">
    <location>
        <begin position="1"/>
        <end position="20"/>
    </location>
</feature>
<dbReference type="SUPFAM" id="SSF46689">
    <property type="entry name" value="Homeodomain-like"/>
    <property type="match status" value="1"/>
</dbReference>
<gene>
    <name evidence="5" type="ORF">GCM10022244_50040</name>
</gene>
<name>A0ABP7N4K2_9ACTN</name>
<evidence type="ECO:0000256" key="1">
    <source>
        <dbReference type="ARBA" id="ARBA00023125"/>
    </source>
</evidence>
<evidence type="ECO:0000256" key="2">
    <source>
        <dbReference type="PROSITE-ProRule" id="PRU00335"/>
    </source>
</evidence>
<evidence type="ECO:0000313" key="5">
    <source>
        <dbReference type="EMBL" id="GAA3935642.1"/>
    </source>
</evidence>
<feature type="compositionally biased region" description="Polar residues" evidence="3">
    <location>
        <begin position="1"/>
        <end position="10"/>
    </location>
</feature>
<dbReference type="Gene3D" id="1.10.357.10">
    <property type="entry name" value="Tetracycline Repressor, domain 2"/>
    <property type="match status" value="1"/>
</dbReference>
<comment type="caution">
    <text evidence="5">The sequence shown here is derived from an EMBL/GenBank/DDBJ whole genome shotgun (WGS) entry which is preliminary data.</text>
</comment>
<dbReference type="EMBL" id="BAABAJ010000022">
    <property type="protein sequence ID" value="GAA3935642.1"/>
    <property type="molecule type" value="Genomic_DNA"/>
</dbReference>
<feature type="DNA-binding region" description="H-T-H motif" evidence="2">
    <location>
        <begin position="43"/>
        <end position="62"/>
    </location>
</feature>
<organism evidence="5 6">
    <name type="scientific">Streptomyces gulbargensis</name>
    <dbReference type="NCBI Taxonomy" id="364901"/>
    <lineage>
        <taxon>Bacteria</taxon>
        <taxon>Bacillati</taxon>
        <taxon>Actinomycetota</taxon>
        <taxon>Actinomycetes</taxon>
        <taxon>Kitasatosporales</taxon>
        <taxon>Streptomycetaceae</taxon>
        <taxon>Streptomyces</taxon>
    </lineage>
</organism>
<dbReference type="PROSITE" id="PS50977">
    <property type="entry name" value="HTH_TETR_2"/>
    <property type="match status" value="1"/>
</dbReference>
<keyword evidence="1 2" id="KW-0238">DNA-binding</keyword>
<feature type="domain" description="HTH tetR-type" evidence="4">
    <location>
        <begin position="20"/>
        <end position="80"/>
    </location>
</feature>
<evidence type="ECO:0000313" key="6">
    <source>
        <dbReference type="Proteomes" id="UP001501000"/>
    </source>
</evidence>
<dbReference type="Proteomes" id="UP001501000">
    <property type="component" value="Unassembled WGS sequence"/>
</dbReference>
<evidence type="ECO:0000256" key="3">
    <source>
        <dbReference type="SAM" id="MobiDB-lite"/>
    </source>
</evidence>
<sequence length="225" mass="25695">MTVEESQQTRPPGRRERNRQHVHDRLYTSALELFAEQGYERTTIDQITERADVARGTFFNHFQRKEDLVTTWAEQRRDKLRAFMEHSLAREDDDVTVQLERCMAALSEFNETEHDLTRVMLTAWVKSGQPLLEEPDYAGHVFTKVISAGQDRGEIARDIDPAMAGNMLRDAYLGLLYRWTRSADAKVPLHVELRALLRIGLTGILTFDRRTRGSAGAPGDPRAAA</sequence>